<reference evidence="1" key="1">
    <citation type="submission" date="2018-05" db="EMBL/GenBank/DDBJ databases">
        <authorList>
            <person name="Lanie J.A."/>
            <person name="Ng W.-L."/>
            <person name="Kazmierczak K.M."/>
            <person name="Andrzejewski T.M."/>
            <person name="Davidsen T.M."/>
            <person name="Wayne K.J."/>
            <person name="Tettelin H."/>
            <person name="Glass J.I."/>
            <person name="Rusch D."/>
            <person name="Podicherti R."/>
            <person name="Tsui H.-C.T."/>
            <person name="Winkler M.E."/>
        </authorList>
    </citation>
    <scope>NUCLEOTIDE SEQUENCE</scope>
</reference>
<protein>
    <submittedName>
        <fullName evidence="1">Uncharacterized protein</fullName>
    </submittedName>
</protein>
<sequence length="194" mass="22155">MKMKHPKQKEDSDPYEIGDLVESPIRNLVGEIVAFLGDRAKSIEVIVLDRRLKPLINLEGEFKYKKLRSELVKHFDYSKLRISQGFFLGDVIAKTNASGDKRYGILVGFTHPDGLETTSYSNGYNGIDLLECIEVSKRMIRKRNADDSIKRFQTPNGRCEICYLDYWGTSGTKVFTKEEVEADKNLLKRVTGRA</sequence>
<accession>A0A383CXV0</accession>
<name>A0A383CXV0_9ZZZZ</name>
<evidence type="ECO:0000313" key="1">
    <source>
        <dbReference type="EMBL" id="SVE37157.1"/>
    </source>
</evidence>
<dbReference type="EMBL" id="UINC01212710">
    <property type="protein sequence ID" value="SVE37157.1"/>
    <property type="molecule type" value="Genomic_DNA"/>
</dbReference>
<gene>
    <name evidence="1" type="ORF">METZ01_LOCUS490011</name>
</gene>
<organism evidence="1">
    <name type="scientific">marine metagenome</name>
    <dbReference type="NCBI Taxonomy" id="408172"/>
    <lineage>
        <taxon>unclassified sequences</taxon>
        <taxon>metagenomes</taxon>
        <taxon>ecological metagenomes</taxon>
    </lineage>
</organism>
<dbReference type="AlphaFoldDB" id="A0A383CXV0"/>
<proteinExistence type="predicted"/>